<dbReference type="Gene3D" id="1.10.10.10">
    <property type="entry name" value="Winged helix-like DNA-binding domain superfamily/Winged helix DNA-binding domain"/>
    <property type="match status" value="2"/>
</dbReference>
<dbReference type="SUPFAM" id="SSF46785">
    <property type="entry name" value="Winged helix' DNA-binding domain"/>
    <property type="match status" value="2"/>
</dbReference>
<evidence type="ECO:0000313" key="4">
    <source>
        <dbReference type="EMBL" id="TWV43484.1"/>
    </source>
</evidence>
<dbReference type="RefSeq" id="WP_146333270.1">
    <property type="nucleotide sequence ID" value="NZ_VOHT01000022.1"/>
</dbReference>
<dbReference type="InterPro" id="IPR036390">
    <property type="entry name" value="WH_DNA-bd_sf"/>
</dbReference>
<evidence type="ECO:0000313" key="6">
    <source>
        <dbReference type="Proteomes" id="UP000319026"/>
    </source>
</evidence>
<evidence type="ECO:0000259" key="2">
    <source>
        <dbReference type="Pfam" id="PF01051"/>
    </source>
</evidence>
<dbReference type="Pfam" id="PF01051">
    <property type="entry name" value="Rep3_N"/>
    <property type="match status" value="1"/>
</dbReference>
<accession>A0AB38PJZ9</accession>
<comment type="caution">
    <text evidence="4">The sequence shown here is derived from an EMBL/GenBank/DDBJ whole genome shotgun (WGS) entry which is preliminary data.</text>
</comment>
<protein>
    <submittedName>
        <fullName evidence="4">Replication initiation protein</fullName>
    </submittedName>
</protein>
<reference evidence="4 6" key="2">
    <citation type="submission" date="2019-07" db="EMBL/GenBank/DDBJ databases">
        <title>Genome Sequencing of Bacteroides fragilis.</title>
        <authorList>
            <person name="Pinto K.M."/>
            <person name="Ruoff K.L."/>
            <person name="Price C.E."/>
            <person name="Valls R.A."/>
            <person name="O'Toole G.A."/>
        </authorList>
    </citation>
    <scope>NUCLEOTIDE SEQUENCE [LARGE SCALE GENOMIC DNA]</scope>
    <source>
        <strain evidence="4 6">AD135F_3B</strain>
    </source>
</reference>
<dbReference type="Proteomes" id="UP000315444">
    <property type="component" value="Unassembled WGS sequence"/>
</dbReference>
<comment type="similarity">
    <text evidence="1">Belongs to the initiator RepB protein family.</text>
</comment>
<dbReference type="InterPro" id="IPR036388">
    <property type="entry name" value="WH-like_DNA-bd_sf"/>
</dbReference>
<evidence type="ECO:0000313" key="3">
    <source>
        <dbReference type="EMBL" id="TWV36139.1"/>
    </source>
</evidence>
<dbReference type="InterPro" id="IPR000525">
    <property type="entry name" value="Initiator_Rep_WH1"/>
</dbReference>
<name>A0AB38PJZ9_BACFG</name>
<dbReference type="EMBL" id="VOHV01000022">
    <property type="protein sequence ID" value="TWV36139.1"/>
    <property type="molecule type" value="Genomic_DNA"/>
</dbReference>
<proteinExistence type="inferred from homology"/>
<evidence type="ECO:0000313" key="5">
    <source>
        <dbReference type="Proteomes" id="UP000315444"/>
    </source>
</evidence>
<dbReference type="GO" id="GO:0006270">
    <property type="term" value="P:DNA replication initiation"/>
    <property type="evidence" value="ECO:0007669"/>
    <property type="project" value="InterPro"/>
</dbReference>
<sequence>MPRTVKENKQVFQSYVLTAAKYDFTAYEKRIMYRLIELAQKEIEGVKFKDNLRKITPTFFGREIIMPVADILKNETDENYGIAKKAFKRLSEKCIEYEDDEAWQYTPIITAPKITKRNGLVKFYVFDDIWKCLLDFSRGFKKYEIVTAMNFKSVYAMRFYELLSGQTTPLFVPLEGPNGLRERFCLQGKYKMVNDFKRYVLEAAQQELDESSPYSFYAKEEKEGKKIIGWTLFPTFFENREDPALQQQAQMARITARFQVENNVYEYLHYSFGFKSEEINKNKKTLIEGQNRIPDFIGFLGELKKGARLAENSKGYVIGAIKRKIKELQE</sequence>
<gene>
    <name evidence="4" type="ORF">FSA03_24730</name>
    <name evidence="3" type="ORF">FSA06_24750</name>
</gene>
<feature type="domain" description="Initiator Rep protein WH1" evidence="2">
    <location>
        <begin position="11"/>
        <end position="164"/>
    </location>
</feature>
<dbReference type="Proteomes" id="UP000319026">
    <property type="component" value="Unassembled WGS sequence"/>
</dbReference>
<dbReference type="GO" id="GO:0003887">
    <property type="term" value="F:DNA-directed DNA polymerase activity"/>
    <property type="evidence" value="ECO:0007669"/>
    <property type="project" value="InterPro"/>
</dbReference>
<organism evidence="4 6">
    <name type="scientific">Bacteroides fragilis</name>
    <dbReference type="NCBI Taxonomy" id="817"/>
    <lineage>
        <taxon>Bacteria</taxon>
        <taxon>Pseudomonadati</taxon>
        <taxon>Bacteroidota</taxon>
        <taxon>Bacteroidia</taxon>
        <taxon>Bacteroidales</taxon>
        <taxon>Bacteroidaceae</taxon>
        <taxon>Bacteroides</taxon>
    </lineage>
</organism>
<dbReference type="Pfam" id="PF21205">
    <property type="entry name" value="Rep3_C"/>
    <property type="match status" value="1"/>
</dbReference>
<dbReference type="EMBL" id="VOHT01000022">
    <property type="protein sequence ID" value="TWV43484.1"/>
    <property type="molecule type" value="Genomic_DNA"/>
</dbReference>
<reference evidence="3 5" key="1">
    <citation type="submission" date="2019-07" db="EMBL/GenBank/DDBJ databases">
        <title>Genome sequencing of Bacteroides fragilis.</title>
        <authorList>
            <person name="Galasyn E.V."/>
            <person name="Ruoff K.L."/>
            <person name="Price C.E."/>
            <person name="Valls R.A."/>
            <person name="O'Toole G.A."/>
        </authorList>
    </citation>
    <scope>NUCLEOTIDE SEQUENCE [LARGE SCALE GENOMIC DNA]</scope>
    <source>
        <strain evidence="3 5">AD135F_1B</strain>
    </source>
</reference>
<dbReference type="AlphaFoldDB" id="A0AB38PJZ9"/>
<evidence type="ECO:0000256" key="1">
    <source>
        <dbReference type="ARBA" id="ARBA00038283"/>
    </source>
</evidence>